<keyword evidence="1" id="KW-0456">Lyase</keyword>
<dbReference type="OrthoDB" id="5288100at2"/>
<dbReference type="PANTHER" id="PTHR38657">
    <property type="entry name" value="SLR1343 PROTEIN"/>
    <property type="match status" value="1"/>
</dbReference>
<organism evidence="1 2">
    <name type="scientific">Enterovibrio coralii</name>
    <dbReference type="NCBI Taxonomy" id="294935"/>
    <lineage>
        <taxon>Bacteria</taxon>
        <taxon>Pseudomonadati</taxon>
        <taxon>Pseudomonadota</taxon>
        <taxon>Gammaproteobacteria</taxon>
        <taxon>Vibrionales</taxon>
        <taxon>Vibrionaceae</taxon>
        <taxon>Enterovibrio</taxon>
    </lineage>
</organism>
<comment type="caution">
    <text evidence="1">The sequence shown here is derived from an EMBL/GenBank/DDBJ whole genome shotgun (WGS) entry which is preliminary data.</text>
</comment>
<dbReference type="STRING" id="294935.ATN88_11930"/>
<dbReference type="SUPFAM" id="SSF48173">
    <property type="entry name" value="Cryptochrome/photolyase FAD-binding domain"/>
    <property type="match status" value="1"/>
</dbReference>
<dbReference type="InterPro" id="IPR014729">
    <property type="entry name" value="Rossmann-like_a/b/a_fold"/>
</dbReference>
<dbReference type="Gene3D" id="3.40.50.620">
    <property type="entry name" value="HUPs"/>
    <property type="match status" value="1"/>
</dbReference>
<gene>
    <name evidence="1" type="ORF">ATN88_11930</name>
</gene>
<dbReference type="RefSeq" id="WP_067419896.1">
    <property type="nucleotide sequence ID" value="NZ_LNTY01000059.1"/>
</dbReference>
<dbReference type="Gene3D" id="1.10.10.1710">
    <property type="entry name" value="Deoxyribodipyrimidine photolyase-related"/>
    <property type="match status" value="1"/>
</dbReference>
<dbReference type="EMBL" id="LNTY01000059">
    <property type="protein sequence ID" value="KXF79952.1"/>
    <property type="molecule type" value="Genomic_DNA"/>
</dbReference>
<dbReference type="GO" id="GO:0016829">
    <property type="term" value="F:lyase activity"/>
    <property type="evidence" value="ECO:0007669"/>
    <property type="project" value="UniProtKB-KW"/>
</dbReference>
<accession>A0A135I3D6</accession>
<protein>
    <submittedName>
        <fullName evidence="1">Deoxyribodipyrimidine photolyase</fullName>
    </submittedName>
</protein>
<name>A0A135I3D6_9GAMM</name>
<evidence type="ECO:0000313" key="1">
    <source>
        <dbReference type="EMBL" id="KXF79952.1"/>
    </source>
</evidence>
<sequence length="518" mass="60182">MQRYHTLRLILGDQLNASHSWYKEKDEGVLYLMAELRQETDYAKHHVQKVCAFFAAMAGFADALKRAGHHVFFLTLDETRSYQGIEDLLYQQIVEHHIGRFEYQQPDEFRLKQQLAQFTETVSIPCEAFETEHFLLRDSAIAEDFTANKHHLMESFYRRMRKRFNILMTEEGKPEGGKWNCDKENRASFKAADIANIPESLLFSNDVTDILERLKRHDVKTIGRSSPSLLWPINRQQSLELLQFFCRYLLPTFGKFQDAMTANSPHQWSLYHSRLAFALNSKMLHPLMVIQHAIDAYREPELNISLAQVEGFVRQILGWREFIRGIYWANMPEYASKNALNASRPIPDFFWTGDTQLNCMHHAITQSLDFAYAHHIQRLMITGNFALLTGIQPDDVDAWYLGIYIDAIEWVEMPNTRGMALFADGGVVATKPYAASGNYINKMSDYCDSCAYDVKDKLGENACPFNSLYWHFMETHRALIAKNPRAGVVYRGWDNKPDEERQAILDKAQWYLSRLDEL</sequence>
<evidence type="ECO:0000313" key="2">
    <source>
        <dbReference type="Proteomes" id="UP000070529"/>
    </source>
</evidence>
<dbReference type="AlphaFoldDB" id="A0A135I3D6"/>
<dbReference type="Gene3D" id="1.10.579.10">
    <property type="entry name" value="DNA Cyclobutane Dipyrimidine Photolyase, subunit A, domain 3"/>
    <property type="match status" value="1"/>
</dbReference>
<dbReference type="Pfam" id="PF04244">
    <property type="entry name" value="DPRP"/>
    <property type="match status" value="1"/>
</dbReference>
<proteinExistence type="predicted"/>
<dbReference type="PANTHER" id="PTHR38657:SF1">
    <property type="entry name" value="SLR1343 PROTEIN"/>
    <property type="match status" value="1"/>
</dbReference>
<keyword evidence="2" id="KW-1185">Reference proteome</keyword>
<dbReference type="Proteomes" id="UP000070529">
    <property type="component" value="Unassembled WGS sequence"/>
</dbReference>
<dbReference type="Gene3D" id="1.25.40.80">
    <property type="match status" value="1"/>
</dbReference>
<dbReference type="InterPro" id="IPR052551">
    <property type="entry name" value="UV-DNA_repair_photolyase"/>
</dbReference>
<dbReference type="InterPro" id="IPR036134">
    <property type="entry name" value="Crypto/Photolyase_FAD-like_sf"/>
</dbReference>
<dbReference type="InterPro" id="IPR007357">
    <property type="entry name" value="PhrB-like"/>
</dbReference>
<reference evidence="1 2" key="1">
    <citation type="submission" date="2015-11" db="EMBL/GenBank/DDBJ databases">
        <title>Genomic Taxonomy of the Vibrionaceae.</title>
        <authorList>
            <person name="Gomez-Gil B."/>
            <person name="Enciso-Ibarra J."/>
        </authorList>
    </citation>
    <scope>NUCLEOTIDE SEQUENCE [LARGE SCALE GENOMIC DNA]</scope>
    <source>
        <strain evidence="1 2">CAIM 912</strain>
    </source>
</reference>